<dbReference type="EMBL" id="JAVAMQ010000002">
    <property type="protein sequence ID" value="MDP5305927.1"/>
    <property type="molecule type" value="Genomic_DNA"/>
</dbReference>
<dbReference type="Proteomes" id="UP001224997">
    <property type="component" value="Unassembled WGS sequence"/>
</dbReference>
<organism evidence="2 3">
    <name type="scientific">Paracoccus spongiarum</name>
    <dbReference type="NCBI Taxonomy" id="3064387"/>
    <lineage>
        <taxon>Bacteria</taxon>
        <taxon>Pseudomonadati</taxon>
        <taxon>Pseudomonadota</taxon>
        <taxon>Alphaproteobacteria</taxon>
        <taxon>Rhodobacterales</taxon>
        <taxon>Paracoccaceae</taxon>
        <taxon>Paracoccus</taxon>
    </lineage>
</organism>
<evidence type="ECO:0000313" key="2">
    <source>
        <dbReference type="EMBL" id="MDP5305927.1"/>
    </source>
</evidence>
<comment type="caution">
    <text evidence="2">The sequence shown here is derived from an EMBL/GenBank/DDBJ whole genome shotgun (WGS) entry which is preliminary data.</text>
</comment>
<keyword evidence="3" id="KW-1185">Reference proteome</keyword>
<protein>
    <submittedName>
        <fullName evidence="2">Uncharacterized protein</fullName>
    </submittedName>
</protein>
<sequence>MAEGDDHVRMAGWHTPQGLGKALLPSMGVRDDDGFADDPG</sequence>
<reference evidence="2 3" key="1">
    <citation type="submission" date="2023-08" db="EMBL/GenBank/DDBJ databases">
        <authorList>
            <person name="Park J.-S."/>
        </authorList>
    </citation>
    <scope>NUCLEOTIDE SEQUENCE [LARGE SCALE GENOMIC DNA]</scope>
    <source>
        <strain evidence="2 3">2205BS29-5</strain>
    </source>
</reference>
<evidence type="ECO:0000256" key="1">
    <source>
        <dbReference type="SAM" id="MobiDB-lite"/>
    </source>
</evidence>
<name>A0ABT9J9U3_9RHOB</name>
<proteinExistence type="predicted"/>
<dbReference type="RefSeq" id="WP_305961806.1">
    <property type="nucleotide sequence ID" value="NZ_JAVAMQ010000002.1"/>
</dbReference>
<gene>
    <name evidence="2" type="ORF">Q5Y72_02315</name>
</gene>
<accession>A0ABT9J9U3</accession>
<feature type="region of interest" description="Disordered" evidence="1">
    <location>
        <begin position="1"/>
        <end position="40"/>
    </location>
</feature>
<evidence type="ECO:0000313" key="3">
    <source>
        <dbReference type="Proteomes" id="UP001224997"/>
    </source>
</evidence>